<keyword evidence="1 2" id="KW-0732">Signal</keyword>
<dbReference type="GO" id="GO:0006508">
    <property type="term" value="P:proteolysis"/>
    <property type="evidence" value="ECO:0007669"/>
    <property type="project" value="InterPro"/>
</dbReference>
<dbReference type="InterPro" id="IPR029058">
    <property type="entry name" value="AB_hydrolase_fold"/>
</dbReference>
<dbReference type="Proteomes" id="UP000321734">
    <property type="component" value="Unassembled WGS sequence"/>
</dbReference>
<feature type="domain" description="Peptidase S9 prolyl oligopeptidase catalytic" evidence="3">
    <location>
        <begin position="380"/>
        <end position="559"/>
    </location>
</feature>
<keyword evidence="5" id="KW-1185">Reference proteome</keyword>
<accession>A0A5C7AH88</accession>
<feature type="signal peptide" evidence="2">
    <location>
        <begin position="1"/>
        <end position="24"/>
    </location>
</feature>
<evidence type="ECO:0000259" key="3">
    <source>
        <dbReference type="Pfam" id="PF00326"/>
    </source>
</evidence>
<dbReference type="OrthoDB" id="9764953at2"/>
<organism evidence="4 5">
    <name type="scientific">Gelidibacter salicanalis</name>
    <dbReference type="NCBI Taxonomy" id="291193"/>
    <lineage>
        <taxon>Bacteria</taxon>
        <taxon>Pseudomonadati</taxon>
        <taxon>Bacteroidota</taxon>
        <taxon>Flavobacteriia</taxon>
        <taxon>Flavobacteriales</taxon>
        <taxon>Flavobacteriaceae</taxon>
        <taxon>Gelidibacter</taxon>
    </lineage>
</organism>
<sequence>MCNNLKLFCVILFLVGVSTHTINAQKTGNIVEYFGKEKINEVSEGNVLHVFKTGLALQMQNLSFESSSFPNDPVFNRFLNDTKYRATKESTFDIDFLGNSSQWQSIKIDSTSSFSGRYLRSAYVQLTYTSNSEQTVLFEASGHSVALVNGFPHEGDHYDFGYSLIPIKLKKGENIFVLKVGRFPRIRARLITPSTGVQFTTRDMTMPNILQEESKPYQGAIRVVNATEYWIKDAIIEAKIADNITTTVIANIPPLSVQKVPFSFNINAVDTSKEGVDLQLNLKDNKGTHINNQTVPLEVKSKYKHHKKTFVSAIDGSVQYYSVAPSTTKEASQALFLSVHGASVEAVNQANAYAQKDWGTLVAPTNRRPFGFAWEDWGRLDALEVLADAKTIYQPDESKIYLTGHSMGGHGTWYLGATYPDRFAAIAPCAGYPDLLAYRDGFSRTVLEMTSEQLEERGISIKTVERMKWEPVNTPLHNIIERAGTPSRTLKLERNYLQSGVYVLHGEKDNVVPTAIAREMRERLGKFHNDFTYYEYPDGTHWYGNHSVDWQPIFDFFKQRTIPKDSTVKKLEFFTGSPGVSATSHFMTIYQQEKPFEVSSFDFSKEKGFDINTNNVVLLEVDLSKLNESINEITIDGDTLKVSSNLKNFFKKDKNNWAKTSKPSLKEKGPHRNGGFKDAFRNNVVFVYATNGSTIENDWYYHKALFDAETFYYRANGNVDMIKDTDFSLEKYADRNVIVYGNKDNNTAWKVLLKDSPIQVTNNEVRIGDKTLSGNQWGLYYTIPRTDSDVATIGVITATGELGMKAAYANHYLVNGTTFPDVIMFDNNLLNQGTNAVKYAGFFGNDWTIENGDFEWK</sequence>
<dbReference type="PANTHER" id="PTHR43037:SF4">
    <property type="entry name" value="PEPTIDASE S9 PROLYL OLIGOPEPTIDASE CATALYTIC DOMAIN-CONTAINING PROTEIN"/>
    <property type="match status" value="1"/>
</dbReference>
<reference evidence="4 5" key="1">
    <citation type="submission" date="2019-08" db="EMBL/GenBank/DDBJ databases">
        <title>Genome sequence of Gelidibacter salicanalis IC162T.</title>
        <authorList>
            <person name="Bowman J.P."/>
        </authorList>
    </citation>
    <scope>NUCLEOTIDE SEQUENCE [LARGE SCALE GENOMIC DNA]</scope>
    <source>
        <strain evidence="4 5">IC162</strain>
    </source>
</reference>
<dbReference type="AlphaFoldDB" id="A0A5C7AH88"/>
<dbReference type="InterPro" id="IPR050955">
    <property type="entry name" value="Plant_Biomass_Hydrol_Est"/>
</dbReference>
<protein>
    <submittedName>
        <fullName evidence="4">Prolyl oligopeptidase family serine peptidase</fullName>
    </submittedName>
</protein>
<dbReference type="PANTHER" id="PTHR43037">
    <property type="entry name" value="UNNAMED PRODUCT-RELATED"/>
    <property type="match status" value="1"/>
</dbReference>
<gene>
    <name evidence="4" type="ORF">ES711_10850</name>
</gene>
<evidence type="ECO:0000256" key="2">
    <source>
        <dbReference type="SAM" id="SignalP"/>
    </source>
</evidence>
<evidence type="ECO:0000313" key="4">
    <source>
        <dbReference type="EMBL" id="TXE07918.1"/>
    </source>
</evidence>
<dbReference type="Gene3D" id="3.40.50.1820">
    <property type="entry name" value="alpha/beta hydrolase"/>
    <property type="match status" value="1"/>
</dbReference>
<dbReference type="RefSeq" id="WP_146893315.1">
    <property type="nucleotide sequence ID" value="NZ_VORX01000004.1"/>
</dbReference>
<dbReference type="InterPro" id="IPR001375">
    <property type="entry name" value="Peptidase_S9_cat"/>
</dbReference>
<proteinExistence type="predicted"/>
<dbReference type="SUPFAM" id="SSF53474">
    <property type="entry name" value="alpha/beta-Hydrolases"/>
    <property type="match status" value="1"/>
</dbReference>
<evidence type="ECO:0000313" key="5">
    <source>
        <dbReference type="Proteomes" id="UP000321734"/>
    </source>
</evidence>
<evidence type="ECO:0000256" key="1">
    <source>
        <dbReference type="ARBA" id="ARBA00022729"/>
    </source>
</evidence>
<comment type="caution">
    <text evidence="4">The sequence shown here is derived from an EMBL/GenBank/DDBJ whole genome shotgun (WGS) entry which is preliminary data.</text>
</comment>
<dbReference type="EMBL" id="VORX01000004">
    <property type="protein sequence ID" value="TXE07918.1"/>
    <property type="molecule type" value="Genomic_DNA"/>
</dbReference>
<dbReference type="GO" id="GO:0008236">
    <property type="term" value="F:serine-type peptidase activity"/>
    <property type="evidence" value="ECO:0007669"/>
    <property type="project" value="InterPro"/>
</dbReference>
<feature type="chain" id="PRO_5022813302" evidence="2">
    <location>
        <begin position="25"/>
        <end position="857"/>
    </location>
</feature>
<name>A0A5C7AH88_9FLAO</name>
<dbReference type="Pfam" id="PF00326">
    <property type="entry name" value="Peptidase_S9"/>
    <property type="match status" value="1"/>
</dbReference>